<protein>
    <recommendedName>
        <fullName evidence="4">Arabinogalactan endo-beta-1,4-galactanase</fullName>
        <ecNumber evidence="4">3.2.1.89</ecNumber>
    </recommendedName>
</protein>
<feature type="signal peptide" evidence="4">
    <location>
        <begin position="1"/>
        <end position="25"/>
    </location>
</feature>
<keyword evidence="3 4" id="KW-0326">Glycosidase</keyword>
<dbReference type="InterPro" id="IPR011683">
    <property type="entry name" value="Glyco_hydro_53"/>
</dbReference>
<comment type="catalytic activity">
    <reaction evidence="4">
        <text>The enzyme specifically hydrolyzes (1-&gt;4)-beta-D-galactosidic linkages in type I arabinogalactans.</text>
        <dbReference type="EC" id="3.2.1.89"/>
    </reaction>
</comment>
<dbReference type="PANTHER" id="PTHR34983">
    <property type="entry name" value="ARABINOGALACTAN ENDO-BETA-1,4-GALACTANASE A"/>
    <property type="match status" value="1"/>
</dbReference>
<evidence type="ECO:0000256" key="1">
    <source>
        <dbReference type="ARBA" id="ARBA00010687"/>
    </source>
</evidence>
<dbReference type="Pfam" id="PF07745">
    <property type="entry name" value="Glyco_hydro_53"/>
    <property type="match status" value="1"/>
</dbReference>
<keyword evidence="4" id="KW-0732">Signal</keyword>
<evidence type="ECO:0000256" key="4">
    <source>
        <dbReference type="RuleBase" id="RU361192"/>
    </source>
</evidence>
<dbReference type="PANTHER" id="PTHR34983:SF2">
    <property type="entry name" value="ENDO-BETA-1,4-GALACTANASE"/>
    <property type="match status" value="1"/>
</dbReference>
<dbReference type="Gene3D" id="3.20.20.80">
    <property type="entry name" value="Glycosidases"/>
    <property type="match status" value="1"/>
</dbReference>
<evidence type="ECO:0000256" key="3">
    <source>
        <dbReference type="ARBA" id="ARBA00023295"/>
    </source>
</evidence>
<sequence>MHRKKTTALFALALGLLCLGAGVQAEDVMVEPVPGLPEDFIRGADVSTLAWIEECGGRFLDADGRERDLFAILKDAGVNWIRLRLWNDPVNPANVVVNRRVLSKRGDPAGGGNNNLERTLSMAKRAKAAGFRLLLDFHYSDFWADPDNQRKPQAWIRLHGRDLEKALYGYTLSVLETMKDEGCFPDMVQIGNELNGGMLWPDGKTWADGDEETGGFAGFTRLLKQGARAVRKAQPWGQRTKIVIHLADGADNDLYRWVFDEVTAAGVDFDVIGLSFYPYWHGSMDALKANLRDLTERYGKEVCVVETAYAFTEEDGDEQGNRFQIYSDEKHGYLPTVQGQATAVRDVMAAVWEGAGEKGLGVFYWEPAWILAEGAGWRTGEGNNWENQAMFDYQGRALPSLQVFNRVYGNARPEITAKGFETPEISAVLGSAPVLPAEVKILYTDDSLEAAPVVWDAHDFT</sequence>
<evidence type="ECO:0000313" key="5">
    <source>
        <dbReference type="EMBL" id="MBO8450396.1"/>
    </source>
</evidence>
<dbReference type="EC" id="3.2.1.89" evidence="4"/>
<reference evidence="5" key="1">
    <citation type="submission" date="2020-10" db="EMBL/GenBank/DDBJ databases">
        <authorList>
            <person name="Gilroy R."/>
        </authorList>
    </citation>
    <scope>NUCLEOTIDE SEQUENCE</scope>
    <source>
        <strain evidence="5">B3-4054</strain>
    </source>
</reference>
<feature type="chain" id="PRO_5039756870" description="Arabinogalactan endo-beta-1,4-galactanase" evidence="4">
    <location>
        <begin position="26"/>
        <end position="461"/>
    </location>
</feature>
<evidence type="ECO:0000256" key="2">
    <source>
        <dbReference type="ARBA" id="ARBA00022801"/>
    </source>
</evidence>
<organism evidence="5 6">
    <name type="scientific">Candidatus Avitreponema avistercoris</name>
    <dbReference type="NCBI Taxonomy" id="2840705"/>
    <lineage>
        <taxon>Bacteria</taxon>
        <taxon>Pseudomonadati</taxon>
        <taxon>Spirochaetota</taxon>
        <taxon>Spirochaetia</taxon>
        <taxon>Spirochaetales</taxon>
        <taxon>Candidatus Avitreponema</taxon>
    </lineage>
</organism>
<accession>A0A9D9ELP9</accession>
<evidence type="ECO:0000313" key="6">
    <source>
        <dbReference type="Proteomes" id="UP000823616"/>
    </source>
</evidence>
<dbReference type="InterPro" id="IPR017853">
    <property type="entry name" value="GH"/>
</dbReference>
<name>A0A9D9ELP9_9SPIR</name>
<dbReference type="GO" id="GO:0015926">
    <property type="term" value="F:glucosidase activity"/>
    <property type="evidence" value="ECO:0007669"/>
    <property type="project" value="InterPro"/>
</dbReference>
<keyword evidence="2 4" id="KW-0378">Hydrolase</keyword>
<proteinExistence type="inferred from homology"/>
<comment type="similarity">
    <text evidence="1 4">Belongs to the glycosyl hydrolase 53 family.</text>
</comment>
<comment type="caution">
    <text evidence="5">The sequence shown here is derived from an EMBL/GenBank/DDBJ whole genome shotgun (WGS) entry which is preliminary data.</text>
</comment>
<dbReference type="AlphaFoldDB" id="A0A9D9ELP9"/>
<dbReference type="Proteomes" id="UP000823616">
    <property type="component" value="Unassembled WGS sequence"/>
</dbReference>
<feature type="non-terminal residue" evidence="5">
    <location>
        <position position="461"/>
    </location>
</feature>
<dbReference type="SUPFAM" id="SSF51445">
    <property type="entry name" value="(Trans)glycosidases"/>
    <property type="match status" value="1"/>
</dbReference>
<dbReference type="GO" id="GO:0045490">
    <property type="term" value="P:pectin catabolic process"/>
    <property type="evidence" value="ECO:0007669"/>
    <property type="project" value="TreeGrafter"/>
</dbReference>
<gene>
    <name evidence="5" type="ORF">IAA96_04745</name>
</gene>
<dbReference type="GO" id="GO:0031218">
    <property type="term" value="F:arabinogalactan endo-1,4-beta-galactosidase activity"/>
    <property type="evidence" value="ECO:0007669"/>
    <property type="project" value="UniProtKB-EC"/>
</dbReference>
<dbReference type="EMBL" id="JADIMS010000079">
    <property type="protein sequence ID" value="MBO8450396.1"/>
    <property type="molecule type" value="Genomic_DNA"/>
</dbReference>
<reference evidence="5" key="2">
    <citation type="journal article" date="2021" name="PeerJ">
        <title>Extensive microbial diversity within the chicken gut microbiome revealed by metagenomics and culture.</title>
        <authorList>
            <person name="Gilroy R."/>
            <person name="Ravi A."/>
            <person name="Getino M."/>
            <person name="Pursley I."/>
            <person name="Horton D.L."/>
            <person name="Alikhan N.F."/>
            <person name="Baker D."/>
            <person name="Gharbi K."/>
            <person name="Hall N."/>
            <person name="Watson M."/>
            <person name="Adriaenssens E.M."/>
            <person name="Foster-Nyarko E."/>
            <person name="Jarju S."/>
            <person name="Secka A."/>
            <person name="Antonio M."/>
            <person name="Oren A."/>
            <person name="Chaudhuri R.R."/>
            <person name="La Ragione R."/>
            <person name="Hildebrand F."/>
            <person name="Pallen M.J."/>
        </authorList>
    </citation>
    <scope>NUCLEOTIDE SEQUENCE</scope>
    <source>
        <strain evidence="5">B3-4054</strain>
    </source>
</reference>